<sequence>MAGEYAPSERPAGPDCTDRAAYGAASNLDQYITKQYLLAEEDYPADACPNRYYSRAKIDTFEITQNLTMGGNIAGGVNIACSGTVSGATGSFSVKPFNIPHPSPDKEGMRLVHACLEGPENGVYFRGRVTNKKEILLPPYWKDLVDWTTITVNLTPIGSHQSVIVKRFDEGKIYLQSNGGMPIDCFYHVYGTRKDIAPLPVEMEKDEPWPYS</sequence>
<accession>E3SIR6</accession>
<keyword evidence="2" id="KW-1185">Reference proteome</keyword>
<protein>
    <submittedName>
        <fullName evidence="1">Uncharacterized protein</fullName>
    </submittedName>
</protein>
<dbReference type="KEGG" id="vg:10326654"/>
<gene>
    <name evidence="1" type="ORF">SSM2_020</name>
</gene>
<evidence type="ECO:0000313" key="2">
    <source>
        <dbReference type="Proteomes" id="UP000006524"/>
    </source>
</evidence>
<evidence type="ECO:0000313" key="1">
    <source>
        <dbReference type="EMBL" id="ADO97364.1"/>
    </source>
</evidence>
<dbReference type="OrthoDB" id="37869at10239"/>
<name>E3SIR6_9CAUD</name>
<dbReference type="GeneID" id="10326654"/>
<reference evidence="1 2" key="1">
    <citation type="journal article" date="2010" name="Environ. Microbiol.">
        <title>Genomic analysis of oceanic cyanobacterial myoviruses compared with T4-like myoviruses from diverse hosts and environments.</title>
        <authorList>
            <person name="Sullivan M.B."/>
            <person name="Huang K.H."/>
            <person name="Ignacio-Espinoza J.C."/>
            <person name="Berlin A.M."/>
            <person name="Kelly L."/>
            <person name="Weigele P.R."/>
            <person name="DeFrancesco A.S."/>
            <person name="Kern S.E."/>
            <person name="Thompson L.R."/>
            <person name="Young S."/>
            <person name="Yandava C."/>
            <person name="Fu R."/>
            <person name="Krastins B."/>
            <person name="Chase M."/>
            <person name="Sarracino D."/>
            <person name="Osburne M.S."/>
            <person name="Henn M.R."/>
            <person name="Chisholm S.W."/>
        </authorList>
    </citation>
    <scope>NUCLEOTIDE SEQUENCE [LARGE SCALE GENOMIC DNA]</scope>
    <source>
        <strain evidence="1">8017-1</strain>
    </source>
</reference>
<proteinExistence type="predicted"/>
<dbReference type="RefSeq" id="YP_004322178.1">
    <property type="nucleotide sequence ID" value="NC_015279.1"/>
</dbReference>
<dbReference type="EMBL" id="GU071095">
    <property type="protein sequence ID" value="ADO97364.1"/>
    <property type="molecule type" value="Genomic_DNA"/>
</dbReference>
<dbReference type="Proteomes" id="UP000006524">
    <property type="component" value="Segment"/>
</dbReference>
<organism evidence="1 2">
    <name type="scientific">Synechococcus phage S-SM2</name>
    <dbReference type="NCBI Taxonomy" id="444860"/>
    <lineage>
        <taxon>Viruses</taxon>
        <taxon>Duplodnaviria</taxon>
        <taxon>Heunggongvirae</taxon>
        <taxon>Uroviricota</taxon>
        <taxon>Caudoviricetes</taxon>
        <taxon>Pantevenvirales</taxon>
        <taxon>Kyanoviridae</taxon>
        <taxon>Nilusvirus</taxon>
        <taxon>Nilusvirus ssm2</taxon>
    </lineage>
</organism>